<accession>A0A136LXS6</accession>
<dbReference type="STRING" id="1617426.TR69_WS6001000400"/>
<evidence type="ECO:0000313" key="2">
    <source>
        <dbReference type="EMBL" id="KXK26397.1"/>
    </source>
</evidence>
<sequence>MRKFFTVALIVILILGLTVTTTLAVVLALQLDSRETRIRDLEAEVQELRSELEDAVLPTVIPTATPTEAPDEADDCVNRSEDGALILVEPCRDDTIGPNFKLSILTRAAQTAVVVEVLDSEDVTVIKQPLPVKPVAGSYVSLTKEVLLPAVESTDGTLRIYTENQEGRKLHVVEIPVGFAVTQ</sequence>
<evidence type="ECO:0000313" key="3">
    <source>
        <dbReference type="Proteomes" id="UP000070457"/>
    </source>
</evidence>
<organism evidence="2 3">
    <name type="scientific">candidate division WS6 bacterium OLB20</name>
    <dbReference type="NCBI Taxonomy" id="1617426"/>
    <lineage>
        <taxon>Bacteria</taxon>
        <taxon>Candidatus Dojkabacteria</taxon>
    </lineage>
</organism>
<evidence type="ECO:0000256" key="1">
    <source>
        <dbReference type="SAM" id="Coils"/>
    </source>
</evidence>
<gene>
    <name evidence="2" type="ORF">TR69_WS6001000400</name>
</gene>
<feature type="coiled-coil region" evidence="1">
    <location>
        <begin position="31"/>
        <end position="58"/>
    </location>
</feature>
<dbReference type="AlphaFoldDB" id="A0A136LXS6"/>
<keyword evidence="1" id="KW-0175">Coiled coil</keyword>
<dbReference type="EMBL" id="JYNZ01000003">
    <property type="protein sequence ID" value="KXK26397.1"/>
    <property type="molecule type" value="Genomic_DNA"/>
</dbReference>
<comment type="caution">
    <text evidence="2">The sequence shown here is derived from an EMBL/GenBank/DDBJ whole genome shotgun (WGS) entry which is preliminary data.</text>
</comment>
<protein>
    <submittedName>
        <fullName evidence="2">Uncharacterized protein</fullName>
    </submittedName>
</protein>
<name>A0A136LXS6_9BACT</name>
<dbReference type="Proteomes" id="UP000070457">
    <property type="component" value="Unassembled WGS sequence"/>
</dbReference>
<reference evidence="2 3" key="1">
    <citation type="submission" date="2015-02" db="EMBL/GenBank/DDBJ databases">
        <title>Improved understanding of the partial-nitritation anammox process through 23 genomes representing the majority of the microbial community.</title>
        <authorList>
            <person name="Speth D.R."/>
            <person name="In T Zandt M."/>
            <person name="Guerrero Cruz S."/>
            <person name="Jetten M.S."/>
            <person name="Dutilh B.E."/>
        </authorList>
    </citation>
    <scope>NUCLEOTIDE SEQUENCE [LARGE SCALE GENOMIC DNA]</scope>
    <source>
        <strain evidence="2">OLB20</strain>
    </source>
</reference>
<proteinExistence type="predicted"/>